<evidence type="ECO:0000313" key="3">
    <source>
        <dbReference type="Proteomes" id="UP000730482"/>
    </source>
</evidence>
<dbReference type="Gene3D" id="3.40.50.720">
    <property type="entry name" value="NAD(P)-binding Rossmann-like Domain"/>
    <property type="match status" value="1"/>
</dbReference>
<name>A0ABS5KVQ3_9ACTN</name>
<keyword evidence="3" id="KW-1185">Reference proteome</keyword>
<dbReference type="InterPro" id="IPR001509">
    <property type="entry name" value="Epimerase_deHydtase"/>
</dbReference>
<organism evidence="2 3">
    <name type="scientific">Catenulispora pinistramenti</name>
    <dbReference type="NCBI Taxonomy" id="2705254"/>
    <lineage>
        <taxon>Bacteria</taxon>
        <taxon>Bacillati</taxon>
        <taxon>Actinomycetota</taxon>
        <taxon>Actinomycetes</taxon>
        <taxon>Catenulisporales</taxon>
        <taxon>Catenulisporaceae</taxon>
        <taxon>Catenulispora</taxon>
    </lineage>
</organism>
<feature type="domain" description="NAD-dependent epimerase/dehydratase" evidence="1">
    <location>
        <begin position="6"/>
        <end position="202"/>
    </location>
</feature>
<protein>
    <submittedName>
        <fullName evidence="2">NAD-dependent epimerase</fullName>
    </submittedName>
</protein>
<evidence type="ECO:0000259" key="1">
    <source>
        <dbReference type="Pfam" id="PF01370"/>
    </source>
</evidence>
<gene>
    <name evidence="2" type="ORF">KGQ19_25020</name>
</gene>
<proteinExistence type="predicted"/>
<dbReference type="Pfam" id="PF01370">
    <property type="entry name" value="Epimerase"/>
    <property type="match status" value="1"/>
</dbReference>
<dbReference type="InterPro" id="IPR036291">
    <property type="entry name" value="NAD(P)-bd_dom_sf"/>
</dbReference>
<evidence type="ECO:0000313" key="2">
    <source>
        <dbReference type="EMBL" id="MBS2550133.1"/>
    </source>
</evidence>
<reference evidence="2 3" key="1">
    <citation type="submission" date="2020-02" db="EMBL/GenBank/DDBJ databases">
        <title>Acidophilic actinobacteria isolated from forest soil.</title>
        <authorList>
            <person name="Golinska P."/>
        </authorList>
    </citation>
    <scope>NUCLEOTIDE SEQUENCE [LARGE SCALE GENOMIC DNA]</scope>
    <source>
        <strain evidence="2 3">NL8</strain>
    </source>
</reference>
<sequence>MALHVIVGAGPVGTATAKVLAERGEQVRVVTRSGSGPEHANVERVASDATDADRLSGLAEGAAALYNCASPAYHQWFTDWPPLAAALLTAAERSGAVLTVANNLYGYGPVTGPITPDTALTATHPKLKLRADMYREALARHEAGRIRMTEVRGSDYIEANSILSYLLAKPLEKGKRAYVPTPLDVKHSWTAIADVAKLLTVVSGEERAWGQAWLVPTNAPLTVRELADHYVTARGLPPAKLTELPYAVLWGAGLFDKMAKELRATRYQFAKPFVLDSTLTEKTFGLAPTPIDDVLRTIPAVA</sequence>
<accession>A0ABS5KVQ3</accession>
<dbReference type="RefSeq" id="WP_212012329.1">
    <property type="nucleotide sequence ID" value="NZ_JAAFYZ010000092.1"/>
</dbReference>
<dbReference type="Proteomes" id="UP000730482">
    <property type="component" value="Unassembled WGS sequence"/>
</dbReference>
<dbReference type="SUPFAM" id="SSF51735">
    <property type="entry name" value="NAD(P)-binding Rossmann-fold domains"/>
    <property type="match status" value="1"/>
</dbReference>
<comment type="caution">
    <text evidence="2">The sequence shown here is derived from an EMBL/GenBank/DDBJ whole genome shotgun (WGS) entry which is preliminary data.</text>
</comment>
<dbReference type="EMBL" id="JAAFYZ010000092">
    <property type="protein sequence ID" value="MBS2550133.1"/>
    <property type="molecule type" value="Genomic_DNA"/>
</dbReference>